<evidence type="ECO:0000313" key="4">
    <source>
        <dbReference type="Proteomes" id="UP000029665"/>
    </source>
</evidence>
<organism evidence="3 4">
    <name type="scientific">Pycnoporus cinnabarinus</name>
    <name type="common">Cinnabar-red polypore</name>
    <name type="synonym">Trametes cinnabarina</name>
    <dbReference type="NCBI Taxonomy" id="5643"/>
    <lineage>
        <taxon>Eukaryota</taxon>
        <taxon>Fungi</taxon>
        <taxon>Dikarya</taxon>
        <taxon>Basidiomycota</taxon>
        <taxon>Agaricomycotina</taxon>
        <taxon>Agaricomycetes</taxon>
        <taxon>Polyporales</taxon>
        <taxon>Polyporaceae</taxon>
        <taxon>Trametes</taxon>
    </lineage>
</organism>
<dbReference type="SUPFAM" id="SSF50630">
    <property type="entry name" value="Acid proteases"/>
    <property type="match status" value="1"/>
</dbReference>
<reference evidence="3" key="1">
    <citation type="submission" date="2014-01" db="EMBL/GenBank/DDBJ databases">
        <title>The genome of the white-rot fungus Pycnoporus cinnabarinus: a basidiomycete model with a versatile arsenal for lignocellulosic biomass breakdown.</title>
        <authorList>
            <person name="Levasseur A."/>
            <person name="Lomascolo A."/>
            <person name="Ruiz-Duenas F.J."/>
            <person name="Uzan E."/>
            <person name="Piumi F."/>
            <person name="Kues U."/>
            <person name="Ram A.F.J."/>
            <person name="Murat C."/>
            <person name="Haon M."/>
            <person name="Benoit I."/>
            <person name="Arfi Y."/>
            <person name="Chevret D."/>
            <person name="Drula E."/>
            <person name="Kwon M.J."/>
            <person name="Gouret P."/>
            <person name="Lesage-Meessen L."/>
            <person name="Lombard V."/>
            <person name="Mariette J."/>
            <person name="Noirot C."/>
            <person name="Park J."/>
            <person name="Patyshakuliyeva A."/>
            <person name="Wieneger R.A.B."/>
            <person name="Wosten H.A.B."/>
            <person name="Martin F."/>
            <person name="Coutinho P.M."/>
            <person name="de Vries R."/>
            <person name="Martinez A.T."/>
            <person name="Klopp C."/>
            <person name="Pontarotti P."/>
            <person name="Henrissat B."/>
            <person name="Record E."/>
        </authorList>
    </citation>
    <scope>NUCLEOTIDE SEQUENCE [LARGE SCALE GENOMIC DNA]</scope>
    <source>
        <strain evidence="3">BRFM137</strain>
    </source>
</reference>
<dbReference type="STRING" id="5643.A0A060S4W9"/>
<dbReference type="AlphaFoldDB" id="A0A060S4W9"/>
<sequence length="107" mass="11340">MARRARSPRSTRTSPGSKVYDSNAGFYSFPCASTPANVAFSWGGKTWTISAANFNFGKVTATQCVGAIAGQDLGLGSNTWLLGDSFMKNVYSAFSFDSNSVGFATLK</sequence>
<gene>
    <name evidence="3" type="ORF">BN946_scf184961.g17</name>
</gene>
<dbReference type="EMBL" id="CCBP010000037">
    <property type="protein sequence ID" value="CDO69375.1"/>
    <property type="molecule type" value="Genomic_DNA"/>
</dbReference>
<evidence type="ECO:0000313" key="3">
    <source>
        <dbReference type="EMBL" id="CDO69375.1"/>
    </source>
</evidence>
<dbReference type="OrthoDB" id="2793756at2759"/>
<dbReference type="PANTHER" id="PTHR47966:SF57">
    <property type="entry name" value="PEPTIDASE A1 DOMAIN-CONTAINING PROTEIN"/>
    <property type="match status" value="1"/>
</dbReference>
<dbReference type="PANTHER" id="PTHR47966">
    <property type="entry name" value="BETA-SITE APP-CLEAVING ENZYME, ISOFORM A-RELATED"/>
    <property type="match status" value="1"/>
</dbReference>
<dbReference type="Pfam" id="PF00026">
    <property type="entry name" value="Asp"/>
    <property type="match status" value="1"/>
</dbReference>
<dbReference type="Gene3D" id="2.40.70.10">
    <property type="entry name" value="Acid Proteases"/>
    <property type="match status" value="1"/>
</dbReference>
<comment type="caution">
    <text evidence="3">The sequence shown here is derived from an EMBL/GenBank/DDBJ whole genome shotgun (WGS) entry which is preliminary data.</text>
</comment>
<dbReference type="HOGENOM" id="CLU_013253_6_3_1"/>
<keyword evidence="4" id="KW-1185">Reference proteome</keyword>
<dbReference type="OMA" id="TACALHR"/>
<protein>
    <recommendedName>
        <fullName evidence="2">Peptidase A1 domain-containing protein</fullName>
    </recommendedName>
</protein>
<dbReference type="GO" id="GO:0006508">
    <property type="term" value="P:proteolysis"/>
    <property type="evidence" value="ECO:0007669"/>
    <property type="project" value="InterPro"/>
</dbReference>
<dbReference type="Proteomes" id="UP000029665">
    <property type="component" value="Unassembled WGS sequence"/>
</dbReference>
<feature type="domain" description="Peptidase A1" evidence="2">
    <location>
        <begin position="1"/>
        <end position="104"/>
    </location>
</feature>
<dbReference type="InterPro" id="IPR001461">
    <property type="entry name" value="Aspartic_peptidase_A1"/>
</dbReference>
<evidence type="ECO:0000256" key="1">
    <source>
        <dbReference type="ARBA" id="ARBA00007447"/>
    </source>
</evidence>
<name>A0A060S4W9_PYCCI</name>
<proteinExistence type="inferred from homology"/>
<accession>A0A060S4W9</accession>
<dbReference type="GO" id="GO:0004190">
    <property type="term" value="F:aspartic-type endopeptidase activity"/>
    <property type="evidence" value="ECO:0007669"/>
    <property type="project" value="InterPro"/>
</dbReference>
<dbReference type="InterPro" id="IPR033121">
    <property type="entry name" value="PEPTIDASE_A1"/>
</dbReference>
<evidence type="ECO:0000259" key="2">
    <source>
        <dbReference type="PROSITE" id="PS51767"/>
    </source>
</evidence>
<comment type="similarity">
    <text evidence="1">Belongs to the peptidase A1 family.</text>
</comment>
<dbReference type="InterPro" id="IPR021109">
    <property type="entry name" value="Peptidase_aspartic_dom_sf"/>
</dbReference>
<dbReference type="PROSITE" id="PS51767">
    <property type="entry name" value="PEPTIDASE_A1"/>
    <property type="match status" value="1"/>
</dbReference>